<dbReference type="EC" id="1.1.1.100" evidence="2"/>
<comment type="catalytic activity">
    <reaction evidence="4">
        <text>a (3R)-hydroxyacyl-[ACP] + NADP(+) = a 3-oxoacyl-[ACP] + NADPH + H(+)</text>
        <dbReference type="Rhea" id="RHEA:17397"/>
        <dbReference type="Rhea" id="RHEA-COMP:9916"/>
        <dbReference type="Rhea" id="RHEA-COMP:9945"/>
        <dbReference type="ChEBI" id="CHEBI:15378"/>
        <dbReference type="ChEBI" id="CHEBI:57783"/>
        <dbReference type="ChEBI" id="CHEBI:58349"/>
        <dbReference type="ChEBI" id="CHEBI:78776"/>
        <dbReference type="ChEBI" id="CHEBI:78827"/>
        <dbReference type="EC" id="1.1.1.100"/>
    </reaction>
</comment>
<name>A0AA35TS08_GEOBA</name>
<dbReference type="PRINTS" id="PR00081">
    <property type="entry name" value="GDHRDH"/>
</dbReference>
<dbReference type="SUPFAM" id="SSF51735">
    <property type="entry name" value="NAD(P)-binding Rossmann-fold domains"/>
    <property type="match status" value="1"/>
</dbReference>
<dbReference type="InterPro" id="IPR002347">
    <property type="entry name" value="SDR_fam"/>
</dbReference>
<keyword evidence="6" id="KW-1185">Reference proteome</keyword>
<dbReference type="PROSITE" id="PS00061">
    <property type="entry name" value="ADH_SHORT"/>
    <property type="match status" value="1"/>
</dbReference>
<gene>
    <name evidence="5" type="ORF">GBAR_LOCUS29153</name>
</gene>
<dbReference type="GO" id="GO:0004316">
    <property type="term" value="F:3-oxoacyl-[acyl-carrier-protein] reductase (NADPH) activity"/>
    <property type="evidence" value="ECO:0007669"/>
    <property type="project" value="UniProtKB-EC"/>
</dbReference>
<evidence type="ECO:0000313" key="6">
    <source>
        <dbReference type="Proteomes" id="UP001174909"/>
    </source>
</evidence>
<evidence type="ECO:0000256" key="1">
    <source>
        <dbReference type="ARBA" id="ARBA00006484"/>
    </source>
</evidence>
<sequence>MRLAGKRALVTGGASGIGAATAERFAAEGATVAIADLNGAGADKHAEAIRAQGGTAVGLAADVGDVESVAAMVDRAWEALEGLDIIVNNAAIPTMGTVETLAADEWDRVLDIDLSSIYRTCRAVWPRFVAAGGGTILNTASVAGIIGMAGQHGYSAAKAGVVMLTKCMALDGAATGIRVNCVCPGFVETPMVLTYFDAQDDPEASRAAVNAAHPLGRMGQPAEIAAAFLYLASDEARWVTGTALVIDGGLTAGLPPG</sequence>
<keyword evidence="3" id="KW-0560">Oxidoreductase</keyword>
<comment type="caution">
    <text evidence="5">The sequence shown here is derived from an EMBL/GenBank/DDBJ whole genome shotgun (WGS) entry which is preliminary data.</text>
</comment>
<dbReference type="PANTHER" id="PTHR42879">
    <property type="entry name" value="3-OXOACYL-(ACYL-CARRIER-PROTEIN) REDUCTASE"/>
    <property type="match status" value="1"/>
</dbReference>
<protein>
    <recommendedName>
        <fullName evidence="2">3-oxoacyl-[acyl-carrier-protein] reductase</fullName>
        <ecNumber evidence="2">1.1.1.100</ecNumber>
    </recommendedName>
</protein>
<evidence type="ECO:0000256" key="4">
    <source>
        <dbReference type="ARBA" id="ARBA00048508"/>
    </source>
</evidence>
<dbReference type="GO" id="GO:0032787">
    <property type="term" value="P:monocarboxylic acid metabolic process"/>
    <property type="evidence" value="ECO:0007669"/>
    <property type="project" value="UniProtKB-ARBA"/>
</dbReference>
<organism evidence="5 6">
    <name type="scientific">Geodia barretti</name>
    <name type="common">Barrett's horny sponge</name>
    <dbReference type="NCBI Taxonomy" id="519541"/>
    <lineage>
        <taxon>Eukaryota</taxon>
        <taxon>Metazoa</taxon>
        <taxon>Porifera</taxon>
        <taxon>Demospongiae</taxon>
        <taxon>Heteroscleromorpha</taxon>
        <taxon>Tetractinellida</taxon>
        <taxon>Astrophorina</taxon>
        <taxon>Geodiidae</taxon>
        <taxon>Geodia</taxon>
    </lineage>
</organism>
<evidence type="ECO:0000313" key="5">
    <source>
        <dbReference type="EMBL" id="CAI8053325.1"/>
    </source>
</evidence>
<dbReference type="PRINTS" id="PR00080">
    <property type="entry name" value="SDRFAMILY"/>
</dbReference>
<dbReference type="Pfam" id="PF13561">
    <property type="entry name" value="adh_short_C2"/>
    <property type="match status" value="1"/>
</dbReference>
<reference evidence="5" key="1">
    <citation type="submission" date="2023-03" db="EMBL/GenBank/DDBJ databases">
        <authorList>
            <person name="Steffen K."/>
            <person name="Cardenas P."/>
        </authorList>
    </citation>
    <scope>NUCLEOTIDE SEQUENCE</scope>
</reference>
<dbReference type="NCBIfam" id="NF005559">
    <property type="entry name" value="PRK07231.1"/>
    <property type="match status" value="1"/>
</dbReference>
<dbReference type="AlphaFoldDB" id="A0AA35TS08"/>
<dbReference type="Proteomes" id="UP001174909">
    <property type="component" value="Unassembled WGS sequence"/>
</dbReference>
<evidence type="ECO:0000256" key="2">
    <source>
        <dbReference type="ARBA" id="ARBA00012948"/>
    </source>
</evidence>
<dbReference type="EMBL" id="CASHTH010004086">
    <property type="protein sequence ID" value="CAI8053325.1"/>
    <property type="molecule type" value="Genomic_DNA"/>
</dbReference>
<dbReference type="Gene3D" id="3.40.50.720">
    <property type="entry name" value="NAD(P)-binding Rossmann-like Domain"/>
    <property type="match status" value="1"/>
</dbReference>
<comment type="similarity">
    <text evidence="1">Belongs to the short-chain dehydrogenases/reductases (SDR) family.</text>
</comment>
<accession>A0AA35TS08</accession>
<dbReference type="PANTHER" id="PTHR42879:SF2">
    <property type="entry name" value="3-OXOACYL-[ACYL-CARRIER-PROTEIN] REDUCTASE FABG"/>
    <property type="match status" value="1"/>
</dbReference>
<dbReference type="NCBIfam" id="NF009466">
    <property type="entry name" value="PRK12826.1-2"/>
    <property type="match status" value="1"/>
</dbReference>
<dbReference type="InterPro" id="IPR050259">
    <property type="entry name" value="SDR"/>
</dbReference>
<dbReference type="InterPro" id="IPR036291">
    <property type="entry name" value="NAD(P)-bd_dom_sf"/>
</dbReference>
<dbReference type="FunFam" id="3.40.50.720:FF:000084">
    <property type="entry name" value="Short-chain dehydrogenase reductase"/>
    <property type="match status" value="1"/>
</dbReference>
<evidence type="ECO:0000256" key="3">
    <source>
        <dbReference type="ARBA" id="ARBA00023002"/>
    </source>
</evidence>
<proteinExistence type="inferred from homology"/>
<dbReference type="InterPro" id="IPR020904">
    <property type="entry name" value="Sc_DH/Rdtase_CS"/>
</dbReference>